<dbReference type="InterPro" id="IPR000504">
    <property type="entry name" value="RRM_dom"/>
</dbReference>
<dbReference type="InterPro" id="IPR035979">
    <property type="entry name" value="RBD_domain_sf"/>
</dbReference>
<dbReference type="CDD" id="cd00590">
    <property type="entry name" value="RRM_SF"/>
    <property type="match status" value="1"/>
</dbReference>
<dbReference type="EMBL" id="CM007370">
    <property type="protein sequence ID" value="OIW03176.1"/>
    <property type="molecule type" value="Genomic_DNA"/>
</dbReference>
<proteinExistence type="predicted"/>
<dbReference type="Pfam" id="PF00076">
    <property type="entry name" value="RRM_1"/>
    <property type="match status" value="1"/>
</dbReference>
<dbReference type="AlphaFoldDB" id="A0A4P1R6V0"/>
<sequence>MSPRFLKSLDSNSVSFFFTNFPDSHGKVDMWKFFSNWGLVGDLFIPQKCDKRGRRFGFVRFKMVEDWYKLKLQLSNILIGLHKIVVNTPRFQRNGSKSGVNNDPSSVIPGTVKRVAILGRGGFIPFGNASNWKQALLNGAQSIPSSSRDLSEGSLGSFVKLDVGTRAMARGCCHSRFLSRKNQMVEVPRMSDLESLQDRNSCWGVHNLMEVVDDDVVESFVNETNWVGDSVPNHTPNLKGFIDSVPLPGRGGTIASLPVAKSVGVGQKSCVQSVRKSKPKSKGLNVQLEGGSPLGLPWCIPASMEGNNSNLFGKSLFEVGSTSKVNVIDRSKEGVLGCREGVSVSNAAVSHMGKLKPLFDAHRPLRRQILAKKKISSSLRVESIS</sequence>
<evidence type="ECO:0000313" key="3">
    <source>
        <dbReference type="Proteomes" id="UP000188354"/>
    </source>
</evidence>
<dbReference type="InterPro" id="IPR012677">
    <property type="entry name" value="Nucleotide-bd_a/b_plait_sf"/>
</dbReference>
<organism evidence="2 3">
    <name type="scientific">Lupinus angustifolius</name>
    <name type="common">Narrow-leaved blue lupine</name>
    <dbReference type="NCBI Taxonomy" id="3871"/>
    <lineage>
        <taxon>Eukaryota</taxon>
        <taxon>Viridiplantae</taxon>
        <taxon>Streptophyta</taxon>
        <taxon>Embryophyta</taxon>
        <taxon>Tracheophyta</taxon>
        <taxon>Spermatophyta</taxon>
        <taxon>Magnoliopsida</taxon>
        <taxon>eudicotyledons</taxon>
        <taxon>Gunneridae</taxon>
        <taxon>Pentapetalae</taxon>
        <taxon>rosids</taxon>
        <taxon>fabids</taxon>
        <taxon>Fabales</taxon>
        <taxon>Fabaceae</taxon>
        <taxon>Papilionoideae</taxon>
        <taxon>50 kb inversion clade</taxon>
        <taxon>genistoids sensu lato</taxon>
        <taxon>core genistoids</taxon>
        <taxon>Genisteae</taxon>
        <taxon>Lupinus</taxon>
    </lineage>
</organism>
<evidence type="ECO:0000313" key="2">
    <source>
        <dbReference type="EMBL" id="OIW03176.1"/>
    </source>
</evidence>
<dbReference type="Gramene" id="OIW03176">
    <property type="protein sequence ID" value="OIW03176"/>
    <property type="gene ID" value="TanjilG_11813"/>
</dbReference>
<accession>A0A4P1R6V0</accession>
<evidence type="ECO:0000259" key="1">
    <source>
        <dbReference type="Pfam" id="PF00076"/>
    </source>
</evidence>
<dbReference type="Gene3D" id="3.30.70.330">
    <property type="match status" value="1"/>
</dbReference>
<keyword evidence="3" id="KW-1185">Reference proteome</keyword>
<feature type="domain" description="RRM" evidence="1">
    <location>
        <begin position="19"/>
        <end position="84"/>
    </location>
</feature>
<dbReference type="SUPFAM" id="SSF54928">
    <property type="entry name" value="RNA-binding domain, RBD"/>
    <property type="match status" value="1"/>
</dbReference>
<dbReference type="Proteomes" id="UP000188354">
    <property type="component" value="Chromosome LG10"/>
</dbReference>
<reference evidence="2 3" key="1">
    <citation type="journal article" date="2017" name="Plant Biotechnol. J.">
        <title>A comprehensive draft genome sequence for lupin (Lupinus angustifolius), an emerging health food: insights into plant-microbe interactions and legume evolution.</title>
        <authorList>
            <person name="Hane J.K."/>
            <person name="Ming Y."/>
            <person name="Kamphuis L.G."/>
            <person name="Nelson M.N."/>
            <person name="Garg G."/>
            <person name="Atkins C.A."/>
            <person name="Bayer P.E."/>
            <person name="Bravo A."/>
            <person name="Bringans S."/>
            <person name="Cannon S."/>
            <person name="Edwards D."/>
            <person name="Foley R."/>
            <person name="Gao L.L."/>
            <person name="Harrison M.J."/>
            <person name="Huang W."/>
            <person name="Hurgobin B."/>
            <person name="Li S."/>
            <person name="Liu C.W."/>
            <person name="McGrath A."/>
            <person name="Morahan G."/>
            <person name="Murray J."/>
            <person name="Weller J."/>
            <person name="Jian J."/>
            <person name="Singh K.B."/>
        </authorList>
    </citation>
    <scope>NUCLEOTIDE SEQUENCE [LARGE SCALE GENOMIC DNA]</scope>
    <source>
        <strain evidence="3">cv. Tanjil</strain>
        <tissue evidence="2">Whole plant</tissue>
    </source>
</reference>
<gene>
    <name evidence="2" type="ORF">TanjilG_11813</name>
</gene>
<name>A0A4P1R6V0_LUPAN</name>
<dbReference type="GO" id="GO:0003723">
    <property type="term" value="F:RNA binding"/>
    <property type="evidence" value="ECO:0007669"/>
    <property type="project" value="InterPro"/>
</dbReference>
<protein>
    <recommendedName>
        <fullName evidence="1">RRM domain-containing protein</fullName>
    </recommendedName>
</protein>